<comment type="function">
    <text evidence="7">Part of the tripartite ATP-independent periplasmic (TRAP) transport system.</text>
</comment>
<evidence type="ECO:0000256" key="2">
    <source>
        <dbReference type="ARBA" id="ARBA00022475"/>
    </source>
</evidence>
<keyword evidence="3 7" id="KW-0997">Cell inner membrane</keyword>
<feature type="transmembrane region" description="Helical" evidence="7">
    <location>
        <begin position="285"/>
        <end position="306"/>
    </location>
</feature>
<keyword evidence="2" id="KW-1003">Cell membrane</keyword>
<feature type="transmembrane region" description="Helical" evidence="7">
    <location>
        <begin position="176"/>
        <end position="200"/>
    </location>
</feature>
<dbReference type="Proteomes" id="UP000190989">
    <property type="component" value="Unassembled WGS sequence"/>
</dbReference>
<comment type="subcellular location">
    <subcellularLocation>
        <location evidence="1 7">Cell inner membrane</location>
        <topology evidence="1 7">Multi-pass membrane protein</topology>
    </subcellularLocation>
</comment>
<dbReference type="PIRSF" id="PIRSF006066">
    <property type="entry name" value="HI0050"/>
    <property type="match status" value="1"/>
</dbReference>
<keyword evidence="7" id="KW-0813">Transport</keyword>
<feature type="transmembrane region" description="Helical" evidence="7">
    <location>
        <begin position="221"/>
        <end position="243"/>
    </location>
</feature>
<dbReference type="Pfam" id="PF06808">
    <property type="entry name" value="DctM"/>
    <property type="match status" value="1"/>
</dbReference>
<reference evidence="10" key="1">
    <citation type="submission" date="2017-02" db="EMBL/GenBank/DDBJ databases">
        <authorList>
            <person name="Varghese N."/>
            <person name="Submissions S."/>
        </authorList>
    </citation>
    <scope>NUCLEOTIDE SEQUENCE [LARGE SCALE GENOMIC DNA]</scope>
    <source>
        <strain evidence="10">SM117</strain>
    </source>
</reference>
<dbReference type="EMBL" id="FVZE01000004">
    <property type="protein sequence ID" value="SLK02426.1"/>
    <property type="molecule type" value="Genomic_DNA"/>
</dbReference>
<dbReference type="STRING" id="428990.SAMN06295987_10488"/>
<feature type="domain" description="TRAP C4-dicarboxylate transport system permease DctM subunit" evidence="8">
    <location>
        <begin position="13"/>
        <end position="425"/>
    </location>
</feature>
<feature type="transmembrane region" description="Helical" evidence="7">
    <location>
        <begin position="312"/>
        <end position="338"/>
    </location>
</feature>
<dbReference type="GO" id="GO:0005886">
    <property type="term" value="C:plasma membrane"/>
    <property type="evidence" value="ECO:0007669"/>
    <property type="project" value="UniProtKB-SubCell"/>
</dbReference>
<dbReference type="GO" id="GO:0022857">
    <property type="term" value="F:transmembrane transporter activity"/>
    <property type="evidence" value="ECO:0007669"/>
    <property type="project" value="UniProtKB-UniRule"/>
</dbReference>
<dbReference type="RefSeq" id="WP_079730795.1">
    <property type="nucleotide sequence ID" value="NZ_FVZE01000004.1"/>
</dbReference>
<feature type="transmembrane region" description="Helical" evidence="7">
    <location>
        <begin position="142"/>
        <end position="170"/>
    </location>
</feature>
<evidence type="ECO:0000256" key="3">
    <source>
        <dbReference type="ARBA" id="ARBA00022519"/>
    </source>
</evidence>
<feature type="transmembrane region" description="Helical" evidence="7">
    <location>
        <begin position="61"/>
        <end position="79"/>
    </location>
</feature>
<dbReference type="PANTHER" id="PTHR33362">
    <property type="entry name" value="SIALIC ACID TRAP TRANSPORTER PERMEASE PROTEIN SIAT-RELATED"/>
    <property type="match status" value="1"/>
</dbReference>
<evidence type="ECO:0000256" key="4">
    <source>
        <dbReference type="ARBA" id="ARBA00022692"/>
    </source>
</evidence>
<gene>
    <name evidence="9" type="ORF">SAMN06295987_10488</name>
</gene>
<keyword evidence="10" id="KW-1185">Reference proteome</keyword>
<evidence type="ECO:0000313" key="10">
    <source>
        <dbReference type="Proteomes" id="UP000190989"/>
    </source>
</evidence>
<feature type="transmembrane region" description="Helical" evidence="7">
    <location>
        <begin position="405"/>
        <end position="429"/>
    </location>
</feature>
<accession>A0A1U6I335</accession>
<keyword evidence="6 7" id="KW-0472">Membrane</keyword>
<evidence type="ECO:0000256" key="7">
    <source>
        <dbReference type="RuleBase" id="RU369079"/>
    </source>
</evidence>
<protein>
    <recommendedName>
        <fullName evidence="7">TRAP transporter large permease protein</fullName>
    </recommendedName>
</protein>
<evidence type="ECO:0000256" key="1">
    <source>
        <dbReference type="ARBA" id="ARBA00004429"/>
    </source>
</evidence>
<keyword evidence="5 7" id="KW-1133">Transmembrane helix</keyword>
<feature type="transmembrane region" description="Helical" evidence="7">
    <location>
        <begin position="350"/>
        <end position="369"/>
    </location>
</feature>
<evidence type="ECO:0000259" key="8">
    <source>
        <dbReference type="Pfam" id="PF06808"/>
    </source>
</evidence>
<dbReference type="NCBIfam" id="TIGR00786">
    <property type="entry name" value="dctM"/>
    <property type="match status" value="1"/>
</dbReference>
<feature type="transmembrane region" description="Helical" evidence="7">
    <location>
        <begin position="12"/>
        <end position="40"/>
    </location>
</feature>
<comment type="subunit">
    <text evidence="7">The complex comprises the extracytoplasmic solute receptor protein and the two transmembrane proteins.</text>
</comment>
<feature type="transmembrane region" description="Helical" evidence="7">
    <location>
        <begin position="99"/>
        <end position="130"/>
    </location>
</feature>
<organism evidence="9 10">
    <name type="scientific">Novosphingobium mathurense</name>
    <dbReference type="NCBI Taxonomy" id="428990"/>
    <lineage>
        <taxon>Bacteria</taxon>
        <taxon>Pseudomonadati</taxon>
        <taxon>Pseudomonadota</taxon>
        <taxon>Alphaproteobacteria</taxon>
        <taxon>Sphingomonadales</taxon>
        <taxon>Sphingomonadaceae</taxon>
        <taxon>Novosphingobium</taxon>
    </lineage>
</organism>
<dbReference type="InterPro" id="IPR010656">
    <property type="entry name" value="DctM"/>
</dbReference>
<dbReference type="PANTHER" id="PTHR33362:SF5">
    <property type="entry name" value="C4-DICARBOXYLATE TRAP TRANSPORTER LARGE PERMEASE PROTEIN DCTM"/>
    <property type="match status" value="1"/>
</dbReference>
<evidence type="ECO:0000256" key="5">
    <source>
        <dbReference type="ARBA" id="ARBA00022989"/>
    </source>
</evidence>
<evidence type="ECO:0000256" key="6">
    <source>
        <dbReference type="ARBA" id="ARBA00023136"/>
    </source>
</evidence>
<evidence type="ECO:0000313" key="9">
    <source>
        <dbReference type="EMBL" id="SLK02426.1"/>
    </source>
</evidence>
<dbReference type="AlphaFoldDB" id="A0A1U6I335"/>
<name>A0A1U6I335_9SPHN</name>
<feature type="transmembrane region" description="Helical" evidence="7">
    <location>
        <begin position="249"/>
        <end position="264"/>
    </location>
</feature>
<comment type="similarity">
    <text evidence="7">Belongs to the TRAP transporter large permease family.</text>
</comment>
<dbReference type="InterPro" id="IPR004681">
    <property type="entry name" value="TRAP_DctM"/>
</dbReference>
<sequence length="435" mass="45120">MIDTAGTGLVGILILFALLLAGGRIGAVLGLVGLGGLTLVIGPEAALIKAGVIVVDTLTRYELGTLPLFLFMAHLFFAVDASRDLFDAAAKFVGHRRGGLAYASIAGCGGFGAINGSSLATTATVGLVAYPEMKKRGYDDRLSTATIAAGGTLGQMIPPSGALIVFGIVAEQSIGRLFTAAIVPGITQALLYVAVVALLVRLRPDLGPAGERASWPERYRAIARIWEILVLVLLVIGGIAVGWFSPPEAAAIGACGALAIAALRRKLSLECLFTAFRDTLRTTGLIYLIVIGALIFSVFVGVTGLADAAGALVTGLGTGTFGTLVLVALLLLVLGTVLDGLALMLLMTPILLPIVEGAGMSAIWFGVFLVRAMEVGFLTPPLGINLYVMQGVAKEISISSIFRGVLPFLAADFIHLLLIILFPAIVLWLPEMLGT</sequence>
<keyword evidence="4 7" id="KW-0812">Transmembrane</keyword>
<proteinExistence type="inferred from homology"/>